<dbReference type="InterPro" id="IPR001279">
    <property type="entry name" value="Metallo-B-lactamas"/>
</dbReference>
<name>A0A9X0HZC1_9ACTN</name>
<keyword evidence="4" id="KW-0378">Hydrolase</keyword>
<dbReference type="SMART" id="SM00849">
    <property type="entry name" value="Lactamase_B"/>
    <property type="match status" value="1"/>
</dbReference>
<comment type="cofactor">
    <cofactor evidence="1">
        <name>Zn(2+)</name>
        <dbReference type="ChEBI" id="CHEBI:29105"/>
    </cofactor>
</comment>
<keyword evidence="5" id="KW-0862">Zinc</keyword>
<evidence type="ECO:0000313" key="8">
    <source>
        <dbReference type="Proteomes" id="UP000053246"/>
    </source>
</evidence>
<protein>
    <recommendedName>
        <fullName evidence="6">Metallo-beta-lactamase domain-containing protein</fullName>
    </recommendedName>
</protein>
<comment type="caution">
    <text evidence="7">The sequence shown here is derived from an EMBL/GenBank/DDBJ whole genome shotgun (WGS) entry which is preliminary data.</text>
</comment>
<evidence type="ECO:0000259" key="6">
    <source>
        <dbReference type="SMART" id="SM00849"/>
    </source>
</evidence>
<dbReference type="Gene3D" id="3.60.15.10">
    <property type="entry name" value="Ribonuclease Z/Hydroxyacylglutathione hydrolase-like"/>
    <property type="match status" value="1"/>
</dbReference>
<keyword evidence="3" id="KW-0479">Metal-binding</keyword>
<feature type="domain" description="Metallo-beta-lactamase" evidence="6">
    <location>
        <begin position="36"/>
        <end position="243"/>
    </location>
</feature>
<proteinExistence type="inferred from homology"/>
<keyword evidence="8" id="KW-1185">Reference proteome</keyword>
<sequence length="276" mass="29226">MKSSITSVHLLDGGVLDVESSVVVPGSGFGRRIAVPVQMFLVGTTSGYVLVDTGNDPGVIDDPVGTWGADLAAASRPRMQPHQHPARQLALLGLAPRDVRAVVYTHLHHDHAGGGRVFPHAVHVVQRAEHRWATSPDGHAGTAYVPADFTATTWTLADGDWHMLPGLQLMMTPGHTPGHQSVVLWDVPDLGNVILAGDAINTVGCIDDGLPPGIATDTLAAVHSMHRLTALADATDALVVTGHDMTQFEALPKAPDPLRRPTGGPVHQARKMLDLR</sequence>
<dbReference type="Pfam" id="PF00753">
    <property type="entry name" value="Lactamase_B"/>
    <property type="match status" value="1"/>
</dbReference>
<evidence type="ECO:0000256" key="3">
    <source>
        <dbReference type="ARBA" id="ARBA00022723"/>
    </source>
</evidence>
<organism evidence="7 8">
    <name type="scientific">Micromonospora maris</name>
    <dbReference type="NCBI Taxonomy" id="1003110"/>
    <lineage>
        <taxon>Bacteria</taxon>
        <taxon>Bacillati</taxon>
        <taxon>Actinomycetota</taxon>
        <taxon>Actinomycetes</taxon>
        <taxon>Micromonosporales</taxon>
        <taxon>Micromonosporaceae</taxon>
        <taxon>Micromonospora</taxon>
    </lineage>
</organism>
<evidence type="ECO:0000256" key="2">
    <source>
        <dbReference type="ARBA" id="ARBA00007749"/>
    </source>
</evidence>
<dbReference type="GO" id="GO:0046872">
    <property type="term" value="F:metal ion binding"/>
    <property type="evidence" value="ECO:0007669"/>
    <property type="project" value="UniProtKB-KW"/>
</dbReference>
<gene>
    <name evidence="7" type="ORF">ADL17_11855</name>
</gene>
<dbReference type="RefSeq" id="WP_013733077.1">
    <property type="nucleotide sequence ID" value="NZ_LMWI01000002.1"/>
</dbReference>
<dbReference type="CDD" id="cd07729">
    <property type="entry name" value="AHL_lactonase_MBL-fold"/>
    <property type="match status" value="1"/>
</dbReference>
<evidence type="ECO:0000313" key="7">
    <source>
        <dbReference type="EMBL" id="KUJ43941.1"/>
    </source>
</evidence>
<dbReference type="GO" id="GO:0016787">
    <property type="term" value="F:hydrolase activity"/>
    <property type="evidence" value="ECO:0007669"/>
    <property type="project" value="UniProtKB-KW"/>
</dbReference>
<comment type="similarity">
    <text evidence="2">Belongs to the metallo-beta-lactamase superfamily.</text>
</comment>
<dbReference type="Proteomes" id="UP000053246">
    <property type="component" value="Unassembled WGS sequence"/>
</dbReference>
<reference evidence="7 8" key="1">
    <citation type="submission" date="2015-10" db="EMBL/GenBank/DDBJ databases">
        <authorList>
            <person name="Ju K.-S."/>
            <person name="Doroghazi J.R."/>
            <person name="Metcalf W.W."/>
        </authorList>
    </citation>
    <scope>NUCLEOTIDE SEQUENCE [LARGE SCALE GENOMIC DNA]</scope>
    <source>
        <strain evidence="7 8">NRRL B-24793</strain>
    </source>
</reference>
<dbReference type="InterPro" id="IPR036866">
    <property type="entry name" value="RibonucZ/Hydroxyglut_hydro"/>
</dbReference>
<evidence type="ECO:0000256" key="5">
    <source>
        <dbReference type="ARBA" id="ARBA00022833"/>
    </source>
</evidence>
<dbReference type="SUPFAM" id="SSF56281">
    <property type="entry name" value="Metallo-hydrolase/oxidoreductase"/>
    <property type="match status" value="1"/>
</dbReference>
<dbReference type="PANTHER" id="PTHR42978:SF2">
    <property type="entry name" value="102 KBASES UNSTABLE REGION: FROM 1 TO 119443"/>
    <property type="match status" value="1"/>
</dbReference>
<evidence type="ECO:0000256" key="4">
    <source>
        <dbReference type="ARBA" id="ARBA00022801"/>
    </source>
</evidence>
<dbReference type="OMA" id="MYCILID"/>
<dbReference type="EMBL" id="LMWI01000002">
    <property type="protein sequence ID" value="KUJ43941.1"/>
    <property type="molecule type" value="Genomic_DNA"/>
</dbReference>
<dbReference type="PANTHER" id="PTHR42978">
    <property type="entry name" value="QUORUM-QUENCHING LACTONASE YTNP-RELATED-RELATED"/>
    <property type="match status" value="1"/>
</dbReference>
<dbReference type="AlphaFoldDB" id="A0A9X0HZC1"/>
<accession>A0A9X0HZC1</accession>
<dbReference type="InterPro" id="IPR051013">
    <property type="entry name" value="MBL_superfamily_lactonases"/>
</dbReference>
<evidence type="ECO:0000256" key="1">
    <source>
        <dbReference type="ARBA" id="ARBA00001947"/>
    </source>
</evidence>